<accession>A0A232FKJ0</accession>
<proteinExistence type="predicted"/>
<dbReference type="AlphaFoldDB" id="A0A232FKJ0"/>
<gene>
    <name evidence="1" type="ORF">TSAR_009427</name>
</gene>
<sequence>MLPSSKFVFLKFDIQIDILKVSRYNREVMFFNVQLKKKNCTASMLKNKIFKDNHSS</sequence>
<evidence type="ECO:0000313" key="1">
    <source>
        <dbReference type="EMBL" id="OXU31185.1"/>
    </source>
</evidence>
<keyword evidence="2" id="KW-1185">Reference proteome</keyword>
<comment type="caution">
    <text evidence="1">The sequence shown here is derived from an EMBL/GenBank/DDBJ whole genome shotgun (WGS) entry which is preliminary data.</text>
</comment>
<evidence type="ECO:0000313" key="2">
    <source>
        <dbReference type="Proteomes" id="UP000215335"/>
    </source>
</evidence>
<dbReference type="EMBL" id="NNAY01000079">
    <property type="protein sequence ID" value="OXU31185.1"/>
    <property type="molecule type" value="Genomic_DNA"/>
</dbReference>
<reference evidence="1 2" key="1">
    <citation type="journal article" date="2017" name="Curr. Biol.">
        <title>The Evolution of Venom by Co-option of Single-Copy Genes.</title>
        <authorList>
            <person name="Martinson E.O."/>
            <person name="Mrinalini"/>
            <person name="Kelkar Y.D."/>
            <person name="Chang C.H."/>
            <person name="Werren J.H."/>
        </authorList>
    </citation>
    <scope>NUCLEOTIDE SEQUENCE [LARGE SCALE GENOMIC DNA]</scope>
    <source>
        <strain evidence="1 2">Alberta</strain>
        <tissue evidence="1">Whole body</tissue>
    </source>
</reference>
<organism evidence="1 2">
    <name type="scientific">Trichomalopsis sarcophagae</name>
    <dbReference type="NCBI Taxonomy" id="543379"/>
    <lineage>
        <taxon>Eukaryota</taxon>
        <taxon>Metazoa</taxon>
        <taxon>Ecdysozoa</taxon>
        <taxon>Arthropoda</taxon>
        <taxon>Hexapoda</taxon>
        <taxon>Insecta</taxon>
        <taxon>Pterygota</taxon>
        <taxon>Neoptera</taxon>
        <taxon>Endopterygota</taxon>
        <taxon>Hymenoptera</taxon>
        <taxon>Apocrita</taxon>
        <taxon>Proctotrupomorpha</taxon>
        <taxon>Chalcidoidea</taxon>
        <taxon>Pteromalidae</taxon>
        <taxon>Pteromalinae</taxon>
        <taxon>Trichomalopsis</taxon>
    </lineage>
</organism>
<name>A0A232FKJ0_9HYME</name>
<protein>
    <submittedName>
        <fullName evidence="1">Uncharacterized protein</fullName>
    </submittedName>
</protein>
<dbReference type="Proteomes" id="UP000215335">
    <property type="component" value="Unassembled WGS sequence"/>
</dbReference>